<accession>A0A5B7F3H2</accession>
<reference evidence="2 3" key="1">
    <citation type="submission" date="2019-05" db="EMBL/GenBank/DDBJ databases">
        <title>Another draft genome of Portunus trituberculatus and its Hox gene families provides insights of decapod evolution.</title>
        <authorList>
            <person name="Jeong J.-H."/>
            <person name="Song I."/>
            <person name="Kim S."/>
            <person name="Choi T."/>
            <person name="Kim D."/>
            <person name="Ryu S."/>
            <person name="Kim W."/>
        </authorList>
    </citation>
    <scope>NUCLEOTIDE SEQUENCE [LARGE SCALE GENOMIC DNA]</scope>
    <source>
        <tissue evidence="2">Muscle</tissue>
    </source>
</reference>
<organism evidence="2 3">
    <name type="scientific">Portunus trituberculatus</name>
    <name type="common">Swimming crab</name>
    <name type="synonym">Neptunus trituberculatus</name>
    <dbReference type="NCBI Taxonomy" id="210409"/>
    <lineage>
        <taxon>Eukaryota</taxon>
        <taxon>Metazoa</taxon>
        <taxon>Ecdysozoa</taxon>
        <taxon>Arthropoda</taxon>
        <taxon>Crustacea</taxon>
        <taxon>Multicrustacea</taxon>
        <taxon>Malacostraca</taxon>
        <taxon>Eumalacostraca</taxon>
        <taxon>Eucarida</taxon>
        <taxon>Decapoda</taxon>
        <taxon>Pleocyemata</taxon>
        <taxon>Brachyura</taxon>
        <taxon>Eubrachyura</taxon>
        <taxon>Portunoidea</taxon>
        <taxon>Portunidae</taxon>
        <taxon>Portuninae</taxon>
        <taxon>Portunus</taxon>
    </lineage>
</organism>
<sequence length="70" mass="7795">MTRHAHPLPHPFMCSPARRSLAPYPIGTISRAPSRLHQRQHRQTAASSLRRSTIDRCAAPDQPRGARGTC</sequence>
<name>A0A5B7F3H2_PORTR</name>
<dbReference type="EMBL" id="VSRR010004281">
    <property type="protein sequence ID" value="MPC39164.1"/>
    <property type="molecule type" value="Genomic_DNA"/>
</dbReference>
<evidence type="ECO:0000256" key="1">
    <source>
        <dbReference type="SAM" id="MobiDB-lite"/>
    </source>
</evidence>
<keyword evidence="3" id="KW-1185">Reference proteome</keyword>
<proteinExistence type="predicted"/>
<feature type="region of interest" description="Disordered" evidence="1">
    <location>
        <begin position="1"/>
        <end position="70"/>
    </location>
</feature>
<dbReference type="Proteomes" id="UP000324222">
    <property type="component" value="Unassembled WGS sequence"/>
</dbReference>
<protein>
    <submittedName>
        <fullName evidence="2">Uncharacterized protein</fullName>
    </submittedName>
</protein>
<dbReference type="AlphaFoldDB" id="A0A5B7F3H2"/>
<evidence type="ECO:0000313" key="2">
    <source>
        <dbReference type="EMBL" id="MPC39164.1"/>
    </source>
</evidence>
<comment type="caution">
    <text evidence="2">The sequence shown here is derived from an EMBL/GenBank/DDBJ whole genome shotgun (WGS) entry which is preliminary data.</text>
</comment>
<gene>
    <name evidence="2" type="ORF">E2C01_032687</name>
</gene>
<evidence type="ECO:0000313" key="3">
    <source>
        <dbReference type="Proteomes" id="UP000324222"/>
    </source>
</evidence>